<dbReference type="InterPro" id="IPR050221">
    <property type="entry name" value="26S_Proteasome_ATPase"/>
</dbReference>
<dbReference type="Gramene" id="QL04p047757:mrna">
    <property type="protein sequence ID" value="QL04p047757:mrna:CDS:1"/>
    <property type="gene ID" value="QL04p047757"/>
</dbReference>
<reference evidence="5 6" key="1">
    <citation type="journal article" date="2016" name="G3 (Bethesda)">
        <title>First Draft Assembly and Annotation of the Genome of a California Endemic Oak Quercus lobata Nee (Fagaceae).</title>
        <authorList>
            <person name="Sork V.L."/>
            <person name="Fitz-Gibbon S.T."/>
            <person name="Puiu D."/>
            <person name="Crepeau M."/>
            <person name="Gugger P.F."/>
            <person name="Sherman R."/>
            <person name="Stevens K."/>
            <person name="Langley C.H."/>
            <person name="Pellegrini M."/>
            <person name="Salzberg S.L."/>
        </authorList>
    </citation>
    <scope>NUCLEOTIDE SEQUENCE [LARGE SCALE GENOMIC DNA]</scope>
    <source>
        <strain evidence="5 6">cv. SW786</strain>
    </source>
</reference>
<organism evidence="5 6">
    <name type="scientific">Quercus lobata</name>
    <name type="common">Valley oak</name>
    <dbReference type="NCBI Taxonomy" id="97700"/>
    <lineage>
        <taxon>Eukaryota</taxon>
        <taxon>Viridiplantae</taxon>
        <taxon>Streptophyta</taxon>
        <taxon>Embryophyta</taxon>
        <taxon>Tracheophyta</taxon>
        <taxon>Spermatophyta</taxon>
        <taxon>Magnoliopsida</taxon>
        <taxon>eudicotyledons</taxon>
        <taxon>Gunneridae</taxon>
        <taxon>Pentapetalae</taxon>
        <taxon>rosids</taxon>
        <taxon>fabids</taxon>
        <taxon>Fagales</taxon>
        <taxon>Fagaceae</taxon>
        <taxon>Quercus</taxon>
    </lineage>
</organism>
<dbReference type="EnsemblPlants" id="QL04p047757:mrna">
    <property type="protein sequence ID" value="QL04p047757:mrna:CDS:1"/>
    <property type="gene ID" value="QL04p047757"/>
</dbReference>
<dbReference type="PANTHER" id="PTHR23073">
    <property type="entry name" value="26S PROTEASOME REGULATORY SUBUNIT"/>
    <property type="match status" value="1"/>
</dbReference>
<feature type="region of interest" description="Disordered" evidence="3">
    <location>
        <begin position="1"/>
        <end position="37"/>
    </location>
</feature>
<evidence type="ECO:0000259" key="4">
    <source>
        <dbReference type="Pfam" id="PF16450"/>
    </source>
</evidence>
<reference evidence="5" key="2">
    <citation type="submission" date="2021-01" db="UniProtKB">
        <authorList>
            <consortium name="EnsemblPlants"/>
        </authorList>
    </citation>
    <scope>IDENTIFICATION</scope>
</reference>
<keyword evidence="1" id="KW-0547">Nucleotide-binding</keyword>
<evidence type="ECO:0000313" key="6">
    <source>
        <dbReference type="Proteomes" id="UP000594261"/>
    </source>
</evidence>
<evidence type="ECO:0000256" key="2">
    <source>
        <dbReference type="ARBA" id="ARBA00022840"/>
    </source>
</evidence>
<dbReference type="Pfam" id="PF16450">
    <property type="entry name" value="Prot_ATP_ID_OB_C"/>
    <property type="match status" value="1"/>
</dbReference>
<dbReference type="Gene3D" id="2.40.50.140">
    <property type="entry name" value="Nucleic acid-binding proteins"/>
    <property type="match status" value="1"/>
</dbReference>
<evidence type="ECO:0000256" key="1">
    <source>
        <dbReference type="ARBA" id="ARBA00022741"/>
    </source>
</evidence>
<dbReference type="InterPro" id="IPR012340">
    <property type="entry name" value="NA-bd_OB-fold"/>
</dbReference>
<dbReference type="AlphaFoldDB" id="A0A7N2LGW3"/>
<sequence length="132" mass="14663">MEEESMSNQERLKPEEEKAEEDKSKIDDPKGPPISVGNLEELIDENHVIVSSSMGLEYYVGILSFVDKDQLELGCAILMHNKVLSVVGLLQGEVDPMVSAMKVEKAPLKSYAWWFGCTDSGDEVVELPLTHP</sequence>
<dbReference type="Proteomes" id="UP000594261">
    <property type="component" value="Chromosome 4"/>
</dbReference>
<dbReference type="OMA" id="EHYIHIL"/>
<dbReference type="GO" id="GO:0005524">
    <property type="term" value="F:ATP binding"/>
    <property type="evidence" value="ECO:0007669"/>
    <property type="project" value="UniProtKB-KW"/>
</dbReference>
<feature type="domain" description="Proteasomal ATPase second OB" evidence="4">
    <location>
        <begin position="36"/>
        <end position="90"/>
    </location>
</feature>
<dbReference type="InterPro" id="IPR032501">
    <property type="entry name" value="Prot_ATP_ID_OB_2nd"/>
</dbReference>
<name>A0A7N2LGW3_QUELO</name>
<protein>
    <recommendedName>
        <fullName evidence="4">Proteasomal ATPase second OB domain-containing protein</fullName>
    </recommendedName>
</protein>
<accession>A0A7N2LGW3</accession>
<keyword evidence="6" id="KW-1185">Reference proteome</keyword>
<dbReference type="EMBL" id="LRBV02000004">
    <property type="status" value="NOT_ANNOTATED_CDS"/>
    <property type="molecule type" value="Genomic_DNA"/>
</dbReference>
<proteinExistence type="predicted"/>
<evidence type="ECO:0000256" key="3">
    <source>
        <dbReference type="SAM" id="MobiDB-lite"/>
    </source>
</evidence>
<dbReference type="InParanoid" id="A0A7N2LGW3"/>
<keyword evidence="2" id="KW-0067">ATP-binding</keyword>
<dbReference type="FunFam" id="2.40.50.140:FF:000030">
    <property type="entry name" value="26S protease regulatory subunit 4"/>
    <property type="match status" value="1"/>
</dbReference>
<evidence type="ECO:0000313" key="5">
    <source>
        <dbReference type="EnsemblPlants" id="QL04p047757:mrna:CDS:1"/>
    </source>
</evidence>
<feature type="compositionally biased region" description="Basic and acidic residues" evidence="3">
    <location>
        <begin position="10"/>
        <end position="30"/>
    </location>
</feature>